<name>A0A0F9JXX7_9ZZZZ</name>
<dbReference type="AlphaFoldDB" id="A0A0F9JXX7"/>
<gene>
    <name evidence="3" type="ORF">LCGC14_1702770</name>
</gene>
<sequence>MRPTREGSRFLLATFLIGLAALNTGNNLIYLIFGMLLSVLILSYMALRLNLHGLMLKVEAGHPVFAGQETHVRITVKNTKRRIRSYSIRVRLPRGLLAEDRSGYVNVVAPMSSESAEVPLVFRRRGSFKYGDLVLESSFPFIFFIRKVKVQVAGDIIVYPRVRELELDALRRGSHGEFTSLRPGRSDDLLMIREFREGDDTKHINWKASARSRGLMVKEFTENQPRMITLVLDNSAPPDEFAFERGVSFAASVAWRLGLEGFLVRLVMCGAGVSFGTGLEHVYRVLDALAVAQDASPEGCPEHSQIAGEEGINVLILKNEHSPMAVLAAAEGVVVVNAASAL</sequence>
<keyword evidence="1" id="KW-1133">Transmembrane helix</keyword>
<evidence type="ECO:0000259" key="2">
    <source>
        <dbReference type="Pfam" id="PF01882"/>
    </source>
</evidence>
<dbReference type="PANTHER" id="PTHR34351:SF1">
    <property type="entry name" value="SLR1927 PROTEIN"/>
    <property type="match status" value="1"/>
</dbReference>
<protein>
    <recommendedName>
        <fullName evidence="2">DUF58 domain-containing protein</fullName>
    </recommendedName>
</protein>
<feature type="domain" description="DUF58" evidence="2">
    <location>
        <begin position="192"/>
        <end position="297"/>
    </location>
</feature>
<evidence type="ECO:0000313" key="3">
    <source>
        <dbReference type="EMBL" id="KKM14768.1"/>
    </source>
</evidence>
<dbReference type="Pfam" id="PF01882">
    <property type="entry name" value="DUF58"/>
    <property type="match status" value="1"/>
</dbReference>
<organism evidence="3">
    <name type="scientific">marine sediment metagenome</name>
    <dbReference type="NCBI Taxonomy" id="412755"/>
    <lineage>
        <taxon>unclassified sequences</taxon>
        <taxon>metagenomes</taxon>
        <taxon>ecological metagenomes</taxon>
    </lineage>
</organism>
<proteinExistence type="predicted"/>
<dbReference type="PANTHER" id="PTHR34351">
    <property type="entry name" value="SLR1927 PROTEIN-RELATED"/>
    <property type="match status" value="1"/>
</dbReference>
<feature type="transmembrane region" description="Helical" evidence="1">
    <location>
        <begin position="28"/>
        <end position="47"/>
    </location>
</feature>
<dbReference type="InterPro" id="IPR002881">
    <property type="entry name" value="DUF58"/>
</dbReference>
<evidence type="ECO:0000256" key="1">
    <source>
        <dbReference type="SAM" id="Phobius"/>
    </source>
</evidence>
<accession>A0A0F9JXX7</accession>
<dbReference type="EMBL" id="LAZR01015070">
    <property type="protein sequence ID" value="KKM14768.1"/>
    <property type="molecule type" value="Genomic_DNA"/>
</dbReference>
<keyword evidence="1" id="KW-0472">Membrane</keyword>
<reference evidence="3" key="1">
    <citation type="journal article" date="2015" name="Nature">
        <title>Complex archaea that bridge the gap between prokaryotes and eukaryotes.</title>
        <authorList>
            <person name="Spang A."/>
            <person name="Saw J.H."/>
            <person name="Jorgensen S.L."/>
            <person name="Zaremba-Niedzwiedzka K."/>
            <person name="Martijn J."/>
            <person name="Lind A.E."/>
            <person name="van Eijk R."/>
            <person name="Schleper C."/>
            <person name="Guy L."/>
            <person name="Ettema T.J."/>
        </authorList>
    </citation>
    <scope>NUCLEOTIDE SEQUENCE</scope>
</reference>
<keyword evidence="1" id="KW-0812">Transmembrane</keyword>
<comment type="caution">
    <text evidence="3">The sequence shown here is derived from an EMBL/GenBank/DDBJ whole genome shotgun (WGS) entry which is preliminary data.</text>
</comment>